<proteinExistence type="predicted"/>
<sequence length="273" mass="28835">MVVIVMLAGASGAAWWFTIRETDEDRYLAALETGGFQEHYATPDVALAAGHAFCTSLAGGADLEGFDYQHVAVAELCPQFDKSFHVIPTPEQQQEKYTRLLRSKGLGGKFSSDASAVTHAKAICQGLDDGAAQQGPEVDAVGVSVYCKQYASGFKTLYPIRVAGTFTLFDSDPSSYFPSIDGTAGFCSGTGGYSDVSSGSEIRVTNSSGDVLTTANLGAGHGSPPFMCKFPFKFTVMDGEPGGYMIELGDRGSIHYSAADLKIPESVQITLGD</sequence>
<evidence type="ECO:0000259" key="1">
    <source>
        <dbReference type="Pfam" id="PF05305"/>
    </source>
</evidence>
<dbReference type="RefSeq" id="WP_182540565.1">
    <property type="nucleotide sequence ID" value="NZ_JACGXA010000001.1"/>
</dbReference>
<gene>
    <name evidence="2" type="ORF">FB382_003070</name>
</gene>
<name>A0A7W3PAS2_9ACTN</name>
<protein>
    <recommendedName>
        <fullName evidence="1">DUF732 domain-containing protein</fullName>
    </recommendedName>
</protein>
<organism evidence="2 3">
    <name type="scientific">Nocardioides ginsengisegetis</name>
    <dbReference type="NCBI Taxonomy" id="661491"/>
    <lineage>
        <taxon>Bacteria</taxon>
        <taxon>Bacillati</taxon>
        <taxon>Actinomycetota</taxon>
        <taxon>Actinomycetes</taxon>
        <taxon>Propionibacteriales</taxon>
        <taxon>Nocardioidaceae</taxon>
        <taxon>Nocardioides</taxon>
    </lineage>
</organism>
<dbReference type="EMBL" id="JACGXA010000001">
    <property type="protein sequence ID" value="MBA8804779.1"/>
    <property type="molecule type" value="Genomic_DNA"/>
</dbReference>
<dbReference type="Pfam" id="PF05305">
    <property type="entry name" value="DUF732"/>
    <property type="match status" value="1"/>
</dbReference>
<keyword evidence="3" id="KW-1185">Reference proteome</keyword>
<evidence type="ECO:0000313" key="2">
    <source>
        <dbReference type="EMBL" id="MBA8804779.1"/>
    </source>
</evidence>
<feature type="domain" description="DUF732" evidence="1">
    <location>
        <begin position="23"/>
        <end position="63"/>
    </location>
</feature>
<dbReference type="Proteomes" id="UP000580910">
    <property type="component" value="Unassembled WGS sequence"/>
</dbReference>
<reference evidence="2 3" key="1">
    <citation type="submission" date="2020-07" db="EMBL/GenBank/DDBJ databases">
        <title>Sequencing the genomes of 1000 actinobacteria strains.</title>
        <authorList>
            <person name="Klenk H.-P."/>
        </authorList>
    </citation>
    <scope>NUCLEOTIDE SEQUENCE [LARGE SCALE GENOMIC DNA]</scope>
    <source>
        <strain evidence="2 3">DSM 21349</strain>
    </source>
</reference>
<evidence type="ECO:0000313" key="3">
    <source>
        <dbReference type="Proteomes" id="UP000580910"/>
    </source>
</evidence>
<dbReference type="InterPro" id="IPR007969">
    <property type="entry name" value="DUF732"/>
</dbReference>
<comment type="caution">
    <text evidence="2">The sequence shown here is derived from an EMBL/GenBank/DDBJ whole genome shotgun (WGS) entry which is preliminary data.</text>
</comment>
<dbReference type="AlphaFoldDB" id="A0A7W3PAS2"/>
<accession>A0A7W3PAS2</accession>